<evidence type="ECO:0000256" key="2">
    <source>
        <dbReference type="ARBA" id="ARBA00006411"/>
    </source>
</evidence>
<dbReference type="InterPro" id="IPR025734">
    <property type="entry name" value="EspG"/>
</dbReference>
<keyword evidence="3" id="KW-0963">Cytoplasm</keyword>
<evidence type="ECO:0000256" key="4">
    <source>
        <dbReference type="ARBA" id="ARBA00023186"/>
    </source>
</evidence>
<organism evidence="5 6">
    <name type="scientific">Nocardia arthritidis</name>
    <dbReference type="NCBI Taxonomy" id="228602"/>
    <lineage>
        <taxon>Bacteria</taxon>
        <taxon>Bacillati</taxon>
        <taxon>Actinomycetota</taxon>
        <taxon>Actinomycetes</taxon>
        <taxon>Mycobacteriales</taxon>
        <taxon>Nocardiaceae</taxon>
        <taxon>Nocardia</taxon>
    </lineage>
</organism>
<name>A0A6G9Y747_9NOCA</name>
<dbReference type="Pfam" id="PF14011">
    <property type="entry name" value="ESX-1_EspG"/>
    <property type="match status" value="1"/>
</dbReference>
<comment type="subcellular location">
    <subcellularLocation>
        <location evidence="1">Cytoplasm</location>
    </subcellularLocation>
</comment>
<gene>
    <name evidence="5" type="ORF">F5544_05430</name>
</gene>
<dbReference type="EMBL" id="CP046172">
    <property type="protein sequence ID" value="QIS08998.1"/>
    <property type="molecule type" value="Genomic_DNA"/>
</dbReference>
<protein>
    <submittedName>
        <fullName evidence="5">ESX secretion-associated protein EspG</fullName>
    </submittedName>
</protein>
<comment type="similarity">
    <text evidence="2">Belongs to the EspG family.</text>
</comment>
<evidence type="ECO:0000313" key="6">
    <source>
        <dbReference type="Proteomes" id="UP000503540"/>
    </source>
</evidence>
<dbReference type="KEGG" id="nah:F5544_05430"/>
<reference evidence="5 6" key="1">
    <citation type="journal article" date="2019" name="ACS Chem. Biol.">
        <title>Identification and Mobilization of a Cryptic Antibiotic Biosynthesis Gene Locus from a Human-Pathogenic Nocardia Isolate.</title>
        <authorList>
            <person name="Herisse M."/>
            <person name="Ishida K."/>
            <person name="Porter J.L."/>
            <person name="Howden B."/>
            <person name="Hertweck C."/>
            <person name="Stinear T.P."/>
            <person name="Pidot S.J."/>
        </authorList>
    </citation>
    <scope>NUCLEOTIDE SEQUENCE [LARGE SCALE GENOMIC DNA]</scope>
    <source>
        <strain evidence="5 6">AUSMDU00012717</strain>
    </source>
</reference>
<keyword evidence="4" id="KW-0143">Chaperone</keyword>
<dbReference type="Proteomes" id="UP000503540">
    <property type="component" value="Chromosome"/>
</dbReference>
<dbReference type="RefSeq" id="WP_167472164.1">
    <property type="nucleotide sequence ID" value="NZ_CP046172.1"/>
</dbReference>
<evidence type="ECO:0000256" key="3">
    <source>
        <dbReference type="ARBA" id="ARBA00022490"/>
    </source>
</evidence>
<sequence length="263" mass="29824">MTQSLQRFRLTGLEFMAAWTELNEEYVPPPLSYTARAQYKDDHDRELRAARSELRRRWGNWLTPVLEDIARPDIRILVRGLDGVRPDNPRRCIRMLGARKGDRAFLINQEIGETTWHANAFTITEHTAVGLADAIVDALPKAEPGKQPDVVLAAPRTDEIDYEYGQSAVLDSFEDTVGTRAAWFENAQTTLTGTIELEQAYSRFGPRGKVRRFLQWRDLTDDGRYALVPGNPVTAVGADARRMVALINTELVEMVRAIKDERV</sequence>
<evidence type="ECO:0000313" key="5">
    <source>
        <dbReference type="EMBL" id="QIS08998.1"/>
    </source>
</evidence>
<accession>A0A6G9Y747</accession>
<dbReference type="AlphaFoldDB" id="A0A6G9Y747"/>
<proteinExistence type="inferred from homology"/>
<keyword evidence="6" id="KW-1185">Reference proteome</keyword>
<evidence type="ECO:0000256" key="1">
    <source>
        <dbReference type="ARBA" id="ARBA00004496"/>
    </source>
</evidence>